<gene>
    <name evidence="2" type="ORF">BRW62_04185</name>
</gene>
<dbReference type="OrthoDB" id="526428at2"/>
<dbReference type="PANTHER" id="PTHR46438:SF2">
    <property type="entry name" value="ALPHA_BETA-HYDROLASES SUPERFAMILY PROTEIN"/>
    <property type="match status" value="1"/>
</dbReference>
<organism evidence="2 3">
    <name type="scientific">Parathermosynechococcus lividus PCC 6715</name>
    <dbReference type="NCBI Taxonomy" id="1917166"/>
    <lineage>
        <taxon>Bacteria</taxon>
        <taxon>Bacillati</taxon>
        <taxon>Cyanobacteriota</taxon>
        <taxon>Cyanophyceae</taxon>
        <taxon>Acaryochloridales</taxon>
        <taxon>Thermosynechococcaceae</taxon>
        <taxon>Parathermosynechococcus</taxon>
    </lineage>
</organism>
<dbReference type="InterPro" id="IPR029058">
    <property type="entry name" value="AB_hydrolase_fold"/>
</dbReference>
<evidence type="ECO:0000313" key="3">
    <source>
        <dbReference type="Proteomes" id="UP000231057"/>
    </source>
</evidence>
<dbReference type="PRINTS" id="PR00111">
    <property type="entry name" value="ABHYDROLASE"/>
</dbReference>
<reference evidence="2 3" key="1">
    <citation type="submission" date="2016-11" db="EMBL/GenBank/DDBJ databases">
        <title>Complete genome sequence of thermophilic cyanobacteria strain Synechococcus sp. PCC6715.</title>
        <authorList>
            <person name="Tang J."/>
            <person name="Daroch M."/>
            <person name="Liang Y."/>
            <person name="Jiang D."/>
            <person name="Shah M."/>
        </authorList>
    </citation>
    <scope>NUCLEOTIDE SEQUENCE [LARGE SCALE GENOMIC DNA]</scope>
    <source>
        <strain evidence="2 3">PCC 6715</strain>
    </source>
</reference>
<dbReference type="AlphaFoldDB" id="A0A2D2Q0P0"/>
<protein>
    <submittedName>
        <fullName evidence="2">Alpha/beta hydrolase</fullName>
    </submittedName>
</protein>
<accession>A0A2D2Q0P0</accession>
<evidence type="ECO:0000259" key="1">
    <source>
        <dbReference type="Pfam" id="PF12697"/>
    </source>
</evidence>
<name>A0A2D2Q0P0_PARLV</name>
<dbReference type="GO" id="GO:0016787">
    <property type="term" value="F:hydrolase activity"/>
    <property type="evidence" value="ECO:0007669"/>
    <property type="project" value="UniProtKB-KW"/>
</dbReference>
<dbReference type="PANTHER" id="PTHR46438">
    <property type="entry name" value="ALPHA/BETA-HYDROLASES SUPERFAMILY PROTEIN"/>
    <property type="match status" value="1"/>
</dbReference>
<dbReference type="Pfam" id="PF12697">
    <property type="entry name" value="Abhydrolase_6"/>
    <property type="match status" value="1"/>
</dbReference>
<dbReference type="Proteomes" id="UP000231057">
    <property type="component" value="Chromosome"/>
</dbReference>
<evidence type="ECO:0000313" key="2">
    <source>
        <dbReference type="EMBL" id="ATS18080.1"/>
    </source>
</evidence>
<keyword evidence="3" id="KW-1185">Reference proteome</keyword>
<dbReference type="Gene3D" id="3.40.50.1820">
    <property type="entry name" value="alpha/beta hydrolase"/>
    <property type="match status" value="1"/>
</dbReference>
<dbReference type="InterPro" id="IPR000073">
    <property type="entry name" value="AB_hydrolase_1"/>
</dbReference>
<feature type="domain" description="AB hydrolase-1" evidence="1">
    <location>
        <begin position="42"/>
        <end position="285"/>
    </location>
</feature>
<proteinExistence type="predicted"/>
<dbReference type="SUPFAM" id="SSF53474">
    <property type="entry name" value="alpha/beta-Hydrolases"/>
    <property type="match status" value="1"/>
</dbReference>
<dbReference type="KEGG" id="slw:BRW62_04185"/>
<sequence>MPSTAFCPPTFVSQTLTISSGKIVYYTPSDRYWGNTIERSPLIFLHSLGGGSSHYEWSQVYPAFASRYRVIAPDLIGWGASDHPAREYYTSDYWLMIAELLRMVGTPVRVVASSLTAGIVVRLAVQQPHLFSSLCLVCPSGFNDFGEDQGQALARAILSVPALDRLIYTAAAANPLAVRSFLTQFLFANPQRLREETVSAYLESACRYGAEWAALSTLKGNLSFDLSQYLPQLQTPTVIFWGEQAKLTPFSLGQRLYASAHGRLQGFYGIPEAGVLPHLEVPEWIIYGLRRYFLS</sequence>
<reference evidence="3" key="2">
    <citation type="journal article" date="2022" name="Front. Microbiol.">
        <title>Comparative Genomic Analysis Revealed Distinct Molecular Components and Organization of CO2-Concentrating Mechanism in Thermophilic Cyanobacteria.</title>
        <authorList>
            <person name="Tang J."/>
            <person name="Zhou H."/>
            <person name="Yao D."/>
            <person name="Riaz S."/>
            <person name="You D."/>
            <person name="Klepacz-Smolka A."/>
            <person name="Daroch M."/>
        </authorList>
    </citation>
    <scope>NUCLEOTIDE SEQUENCE [LARGE SCALE GENOMIC DNA]</scope>
    <source>
        <strain evidence="3">PCC 6715</strain>
    </source>
</reference>
<keyword evidence="2" id="KW-0378">Hydrolase</keyword>
<dbReference type="EMBL" id="CP018092">
    <property type="protein sequence ID" value="ATS18080.1"/>
    <property type="molecule type" value="Genomic_DNA"/>
</dbReference>
<dbReference type="RefSeq" id="WP_099798433.1">
    <property type="nucleotide sequence ID" value="NZ_CP018092.1"/>
</dbReference>